<reference evidence="9 10" key="1">
    <citation type="submission" date="2020-04" db="EMBL/GenBank/DDBJ databases">
        <title>Ramlibacter sp. G-1-2-2 isolated from soil.</title>
        <authorList>
            <person name="Dahal R.H."/>
        </authorList>
    </citation>
    <scope>NUCLEOTIDE SEQUENCE [LARGE SCALE GENOMIC DNA]</scope>
    <source>
        <strain evidence="9 10">G-1-2-2</strain>
    </source>
</reference>
<evidence type="ECO:0000259" key="8">
    <source>
        <dbReference type="Pfam" id="PF14698"/>
    </source>
</evidence>
<dbReference type="RefSeq" id="WP_169420454.1">
    <property type="nucleotide sequence ID" value="NZ_JABBFX010000002.1"/>
</dbReference>
<keyword evidence="4" id="KW-0055">Arginine biosynthesis</keyword>
<dbReference type="Gene3D" id="1.20.200.10">
    <property type="entry name" value="Fumarase/aspartase (Central domain)"/>
    <property type="match status" value="1"/>
</dbReference>
<dbReference type="EC" id="4.3.2.1" evidence="3"/>
<keyword evidence="6" id="KW-0732">Signal</keyword>
<dbReference type="EMBL" id="JABBFX010000002">
    <property type="protein sequence ID" value="NML46173.1"/>
    <property type="molecule type" value="Genomic_DNA"/>
</dbReference>
<evidence type="ECO:0000256" key="3">
    <source>
        <dbReference type="ARBA" id="ARBA00012338"/>
    </source>
</evidence>
<evidence type="ECO:0000259" key="7">
    <source>
        <dbReference type="Pfam" id="PF00206"/>
    </source>
</evidence>
<dbReference type="GO" id="GO:0005829">
    <property type="term" value="C:cytosol"/>
    <property type="evidence" value="ECO:0007669"/>
    <property type="project" value="TreeGrafter"/>
</dbReference>
<dbReference type="AlphaFoldDB" id="A0A848HCC7"/>
<protein>
    <recommendedName>
        <fullName evidence="3">argininosuccinate lyase</fullName>
        <ecNumber evidence="3">4.3.2.1</ecNumber>
    </recommendedName>
</protein>
<organism evidence="9 10">
    <name type="scientific">Ramlibacter agri</name>
    <dbReference type="NCBI Taxonomy" id="2728837"/>
    <lineage>
        <taxon>Bacteria</taxon>
        <taxon>Pseudomonadati</taxon>
        <taxon>Pseudomonadota</taxon>
        <taxon>Betaproteobacteria</taxon>
        <taxon>Burkholderiales</taxon>
        <taxon>Comamonadaceae</taxon>
        <taxon>Ramlibacter</taxon>
    </lineage>
</organism>
<dbReference type="PRINTS" id="PR00149">
    <property type="entry name" value="FUMRATELYASE"/>
</dbReference>
<dbReference type="GO" id="GO:0042450">
    <property type="term" value="P:L-arginine biosynthetic process via ornithine"/>
    <property type="evidence" value="ECO:0007669"/>
    <property type="project" value="InterPro"/>
</dbReference>
<feature type="domain" description="Fumarate lyase N-terminal" evidence="7">
    <location>
        <begin position="95"/>
        <end position="298"/>
    </location>
</feature>
<dbReference type="GO" id="GO:0004056">
    <property type="term" value="F:argininosuccinate lyase activity"/>
    <property type="evidence" value="ECO:0007669"/>
    <property type="project" value="UniProtKB-EC"/>
</dbReference>
<feature type="chain" id="PRO_5032516117" description="argininosuccinate lyase" evidence="6">
    <location>
        <begin position="24"/>
        <end position="495"/>
    </location>
</feature>
<comment type="caution">
    <text evidence="9">The sequence shown here is derived from an EMBL/GenBank/DDBJ whole genome shotgun (WGS) entry which is preliminary data.</text>
</comment>
<dbReference type="PANTHER" id="PTHR43814">
    <property type="entry name" value="ARGININOSUCCINATE LYASE"/>
    <property type="match status" value="1"/>
</dbReference>
<feature type="signal peptide" evidence="6">
    <location>
        <begin position="1"/>
        <end position="23"/>
    </location>
</feature>
<evidence type="ECO:0000313" key="10">
    <source>
        <dbReference type="Proteomes" id="UP000541185"/>
    </source>
</evidence>
<feature type="domain" description="Argininosuccinate lyase C-terminal" evidence="8">
    <location>
        <begin position="358"/>
        <end position="439"/>
    </location>
</feature>
<gene>
    <name evidence="9" type="ORF">HHL11_20665</name>
</gene>
<dbReference type="Gene3D" id="1.10.40.30">
    <property type="entry name" value="Fumarase/aspartase (C-terminal domain)"/>
    <property type="match status" value="1"/>
</dbReference>
<dbReference type="InterPro" id="IPR008948">
    <property type="entry name" value="L-Aspartase-like"/>
</dbReference>
<accession>A0A848HCC7</accession>
<evidence type="ECO:0000256" key="5">
    <source>
        <dbReference type="ARBA" id="ARBA00023239"/>
    </source>
</evidence>
<evidence type="ECO:0000256" key="4">
    <source>
        <dbReference type="ARBA" id="ARBA00022571"/>
    </source>
</evidence>
<evidence type="ECO:0000256" key="6">
    <source>
        <dbReference type="SAM" id="SignalP"/>
    </source>
</evidence>
<dbReference type="InterPro" id="IPR009049">
    <property type="entry name" value="Argininosuccinate_lyase"/>
</dbReference>
<dbReference type="SUPFAM" id="SSF48557">
    <property type="entry name" value="L-aspartase-like"/>
    <property type="match status" value="1"/>
</dbReference>
<dbReference type="InterPro" id="IPR024083">
    <property type="entry name" value="Fumarase/histidase_N"/>
</dbReference>
<dbReference type="InterPro" id="IPR022761">
    <property type="entry name" value="Fumarate_lyase_N"/>
</dbReference>
<dbReference type="PRINTS" id="PR00145">
    <property type="entry name" value="ARGSUCLYASE"/>
</dbReference>
<keyword evidence="4" id="KW-0028">Amino-acid biosynthesis</keyword>
<dbReference type="PANTHER" id="PTHR43814:SF1">
    <property type="entry name" value="ARGININOSUCCINATE LYASE"/>
    <property type="match status" value="1"/>
</dbReference>
<comment type="catalytic activity">
    <reaction evidence="1">
        <text>2-(N(omega)-L-arginino)succinate = fumarate + L-arginine</text>
        <dbReference type="Rhea" id="RHEA:24020"/>
        <dbReference type="ChEBI" id="CHEBI:29806"/>
        <dbReference type="ChEBI" id="CHEBI:32682"/>
        <dbReference type="ChEBI" id="CHEBI:57472"/>
        <dbReference type="EC" id="4.3.2.1"/>
    </reaction>
</comment>
<dbReference type="Proteomes" id="UP000541185">
    <property type="component" value="Unassembled WGS sequence"/>
</dbReference>
<name>A0A848HCC7_9BURK</name>
<comment type="pathway">
    <text evidence="2">Amino-acid biosynthesis; L-arginine biosynthesis; L-arginine from L-ornithine and carbamoyl phosphate: step 3/3.</text>
</comment>
<dbReference type="Pfam" id="PF14698">
    <property type="entry name" value="ASL_C2"/>
    <property type="match status" value="1"/>
</dbReference>
<sequence length="495" mass="53672">MNLRRPLAAAASAAVFFMTHASAAPPDQFYWLNEMNKASAVMVVEQGIVPPELGDRIARAISQVIANGDKPGATRSRDYLVVEKDLIAIGGPDVTRVHSGRSRQDLAATSERLFLRTDVLDFFTALNAYRGALLKMAQANPDAIMPAYTWGVQAQPITYGHYLAAYGQALSRDGERLRQEWARLNKSPLGSAALGTSSFPVNRARLAALLGFDGVVENSLDAIQIAPVDMRMESGATASSVALTVGMMLADVTAQYGQTKPWFILTEGEQTGVSSIMPQKRNPSSIVYTRSLASEVIGSAQTYALRAHNVQAGMTDYKLTEPDPTLRLATRVLTQATGVMGALRFDAARALDEVNADYSTTTELADTLQRVADVPFRVGHHFASNVVTFGRSHNLRPTQIPYADAQRIYAESAREFNTDPKLPLDEAAFRKALTAENMVQASQGVGGPQPAEVARMLAAQKQQLEQDVAWVLATKGKLATASSSLDRDFAKLRRQ</sequence>
<dbReference type="InterPro" id="IPR029419">
    <property type="entry name" value="Arg_succ_lyase_C"/>
</dbReference>
<evidence type="ECO:0000256" key="1">
    <source>
        <dbReference type="ARBA" id="ARBA00000985"/>
    </source>
</evidence>
<keyword evidence="5 9" id="KW-0456">Lyase</keyword>
<proteinExistence type="predicted"/>
<evidence type="ECO:0000256" key="2">
    <source>
        <dbReference type="ARBA" id="ARBA00004941"/>
    </source>
</evidence>
<dbReference type="InterPro" id="IPR000362">
    <property type="entry name" value="Fumarate_lyase_fam"/>
</dbReference>
<evidence type="ECO:0000313" key="9">
    <source>
        <dbReference type="EMBL" id="NML46173.1"/>
    </source>
</evidence>
<dbReference type="UniPathway" id="UPA00068">
    <property type="reaction ID" value="UER00114"/>
</dbReference>
<keyword evidence="10" id="KW-1185">Reference proteome</keyword>
<dbReference type="Pfam" id="PF00206">
    <property type="entry name" value="Lyase_1"/>
    <property type="match status" value="1"/>
</dbReference>
<dbReference type="Gene3D" id="1.10.275.10">
    <property type="entry name" value="Fumarase/aspartase (N-terminal domain)"/>
    <property type="match status" value="1"/>
</dbReference>